<dbReference type="EMBL" id="CH445358">
    <property type="protein sequence ID" value="EAT77710.1"/>
    <property type="molecule type" value="Genomic_DNA"/>
</dbReference>
<dbReference type="Proteomes" id="UP000001055">
    <property type="component" value="Unassembled WGS sequence"/>
</dbReference>
<organism evidence="2 3">
    <name type="scientific">Phaeosphaeria nodorum (strain SN15 / ATCC MYA-4574 / FGSC 10173)</name>
    <name type="common">Glume blotch fungus</name>
    <name type="synonym">Parastagonospora nodorum</name>
    <dbReference type="NCBI Taxonomy" id="321614"/>
    <lineage>
        <taxon>Eukaryota</taxon>
        <taxon>Fungi</taxon>
        <taxon>Dikarya</taxon>
        <taxon>Ascomycota</taxon>
        <taxon>Pezizomycotina</taxon>
        <taxon>Dothideomycetes</taxon>
        <taxon>Pleosporomycetidae</taxon>
        <taxon>Pleosporales</taxon>
        <taxon>Pleosporineae</taxon>
        <taxon>Phaeosphaeriaceae</taxon>
        <taxon>Parastagonospora</taxon>
    </lineage>
</organism>
<evidence type="ECO:0000256" key="1">
    <source>
        <dbReference type="SAM" id="MobiDB-lite"/>
    </source>
</evidence>
<reference evidence="3" key="1">
    <citation type="journal article" date="2007" name="Plant Cell">
        <title>Dothideomycete-plant interactions illuminated by genome sequencing and EST analysis of the wheat pathogen Stagonospora nodorum.</title>
        <authorList>
            <person name="Hane J.K."/>
            <person name="Lowe R.G."/>
            <person name="Solomon P.S."/>
            <person name="Tan K.C."/>
            <person name="Schoch C.L."/>
            <person name="Spatafora J.W."/>
            <person name="Crous P.W."/>
            <person name="Kodira C."/>
            <person name="Birren B.W."/>
            <person name="Galagan J.E."/>
            <person name="Torriani S.F."/>
            <person name="McDonald B.A."/>
            <person name="Oliver R.P."/>
        </authorList>
    </citation>
    <scope>NUCLEOTIDE SEQUENCE [LARGE SCALE GENOMIC DNA]</scope>
    <source>
        <strain evidence="3">SN15 / ATCC MYA-4574 / FGSC 10173</strain>
    </source>
</reference>
<evidence type="ECO:0000313" key="2">
    <source>
        <dbReference type="EMBL" id="EAT77710.1"/>
    </source>
</evidence>
<feature type="compositionally biased region" description="Basic and acidic residues" evidence="1">
    <location>
        <begin position="28"/>
        <end position="54"/>
    </location>
</feature>
<accession>Q0U003</accession>
<dbReference type="InParanoid" id="Q0U003"/>
<evidence type="ECO:0000313" key="3">
    <source>
        <dbReference type="Proteomes" id="UP000001055"/>
    </source>
</evidence>
<protein>
    <submittedName>
        <fullName evidence="2">Uncharacterized protein</fullName>
    </submittedName>
</protein>
<proteinExistence type="predicted"/>
<dbReference type="RefSeq" id="XP_001805029.1">
    <property type="nucleotide sequence ID" value="XM_001804977.1"/>
</dbReference>
<dbReference type="AlphaFoldDB" id="Q0U003"/>
<dbReference type="GeneID" id="5981956"/>
<name>Q0U003_PHANO</name>
<gene>
    <name evidence="2" type="ORF">SNOG_14858</name>
</gene>
<dbReference type="KEGG" id="pno:SNOG_14858"/>
<feature type="region of interest" description="Disordered" evidence="1">
    <location>
        <begin position="19"/>
        <end position="64"/>
    </location>
</feature>
<sequence>MGNASYDYAFLENLQSGGMNSYRSPGCSKERRIESKSDLNRSKPVDIQKAEAGRSECGNENGTGAYSVGSGTITWVAEGASKHNKETEIQANSRDRG</sequence>